<dbReference type="InterPro" id="IPR011990">
    <property type="entry name" value="TPR-like_helical_dom_sf"/>
</dbReference>
<reference evidence="1" key="1">
    <citation type="submission" date="2018-04" db="EMBL/GenBank/DDBJ databases">
        <title>Whole genome sequencing of Hypsizygus marmoreus.</title>
        <authorList>
            <person name="Choi I.-G."/>
            <person name="Min B."/>
            <person name="Kim J.-G."/>
            <person name="Kim S."/>
            <person name="Oh Y.-L."/>
            <person name="Kong W.-S."/>
            <person name="Park H."/>
            <person name="Jeong J."/>
            <person name="Song E.-S."/>
        </authorList>
    </citation>
    <scope>NUCLEOTIDE SEQUENCE [LARGE SCALE GENOMIC DNA]</scope>
    <source>
        <strain evidence="1">51987-8</strain>
    </source>
</reference>
<evidence type="ECO:0000313" key="2">
    <source>
        <dbReference type="Proteomes" id="UP000076154"/>
    </source>
</evidence>
<protein>
    <submittedName>
        <fullName evidence="1">Uncharacterized protein</fullName>
    </submittedName>
</protein>
<dbReference type="Proteomes" id="UP000076154">
    <property type="component" value="Unassembled WGS sequence"/>
</dbReference>
<dbReference type="OrthoDB" id="3330721at2759"/>
<organism evidence="1 2">
    <name type="scientific">Hypsizygus marmoreus</name>
    <name type="common">White beech mushroom</name>
    <name type="synonym">Agaricus marmoreus</name>
    <dbReference type="NCBI Taxonomy" id="39966"/>
    <lineage>
        <taxon>Eukaryota</taxon>
        <taxon>Fungi</taxon>
        <taxon>Dikarya</taxon>
        <taxon>Basidiomycota</taxon>
        <taxon>Agaricomycotina</taxon>
        <taxon>Agaricomycetes</taxon>
        <taxon>Agaricomycetidae</taxon>
        <taxon>Agaricales</taxon>
        <taxon>Tricholomatineae</taxon>
        <taxon>Lyophyllaceae</taxon>
        <taxon>Hypsizygus</taxon>
    </lineage>
</organism>
<dbReference type="SUPFAM" id="SSF48452">
    <property type="entry name" value="TPR-like"/>
    <property type="match status" value="1"/>
</dbReference>
<keyword evidence="2" id="KW-1185">Reference proteome</keyword>
<evidence type="ECO:0000313" key="1">
    <source>
        <dbReference type="EMBL" id="RDB18132.1"/>
    </source>
</evidence>
<dbReference type="EMBL" id="LUEZ02000106">
    <property type="protein sequence ID" value="RDB18132.1"/>
    <property type="molecule type" value="Genomic_DNA"/>
</dbReference>
<sequence length="366" mass="41607">MFLVARGVRRVSAGSTVTRVPSLCTRSQRAHSTRPPRKTESRMTGGLVDGFDLLRLMKDNQHIPQFKSIFQGFPQSRIHDAELDEYDYLSLQPTIERDSFWYIEPLQQVNASEEPAVYFLSCLAFDKSCFEGRLRFVAEFDHAPSQKELLDCIKHSFLRPTNGLPKALPELLVLSDEWETHLPGIQPFLDSLPSPFHWQVSPPEHVKILRCVQLPLQLSRAREYFEDAEVEGVKPEGRAGAIELLEKALECLERVECVMDRISVPEDLWVELHGMLADVHYVPASLHMETLKSDPAAAEAALQHGRKLEEYEPSSVHAYTTQCFAYNGLGKYLEAYATLQRALAQPNLQDDSTITALILIMERFLK</sequence>
<proteinExistence type="predicted"/>
<dbReference type="STRING" id="39966.A0A369J9X2"/>
<gene>
    <name evidence="1" type="ORF">Hypma_000461</name>
</gene>
<comment type="caution">
    <text evidence="1">The sequence shown here is derived from an EMBL/GenBank/DDBJ whole genome shotgun (WGS) entry which is preliminary data.</text>
</comment>
<name>A0A369J9X2_HYPMA</name>
<accession>A0A369J9X2</accession>
<dbReference type="InParanoid" id="A0A369J9X2"/>
<dbReference type="Gene3D" id="1.25.40.10">
    <property type="entry name" value="Tetratricopeptide repeat domain"/>
    <property type="match status" value="1"/>
</dbReference>
<dbReference type="AlphaFoldDB" id="A0A369J9X2"/>